<dbReference type="Proteomes" id="UP000309997">
    <property type="component" value="Unassembled WGS sequence"/>
</dbReference>
<reference evidence="1 2" key="1">
    <citation type="journal article" date="2024" name="Plant Biotechnol. J.">
        <title>Genome and CRISPR/Cas9 system of a widespread forest tree (Populus alba) in the world.</title>
        <authorList>
            <person name="Liu Y.J."/>
            <person name="Jiang P.F."/>
            <person name="Han X.M."/>
            <person name="Li X.Y."/>
            <person name="Wang H.M."/>
            <person name="Wang Y.J."/>
            <person name="Wang X.X."/>
            <person name="Zeng Q.Y."/>
        </authorList>
    </citation>
    <scope>NUCLEOTIDE SEQUENCE [LARGE SCALE GENOMIC DNA]</scope>
    <source>
        <strain evidence="2">cv. PAL-ZL1</strain>
    </source>
</reference>
<comment type="caution">
    <text evidence="1">The sequence shown here is derived from an EMBL/GenBank/DDBJ whole genome shotgun (WGS) entry which is preliminary data.</text>
</comment>
<name>A0ACC4C264_POPAL</name>
<organism evidence="1 2">
    <name type="scientific">Populus alba</name>
    <name type="common">White poplar</name>
    <dbReference type="NCBI Taxonomy" id="43335"/>
    <lineage>
        <taxon>Eukaryota</taxon>
        <taxon>Viridiplantae</taxon>
        <taxon>Streptophyta</taxon>
        <taxon>Embryophyta</taxon>
        <taxon>Tracheophyta</taxon>
        <taxon>Spermatophyta</taxon>
        <taxon>Magnoliopsida</taxon>
        <taxon>eudicotyledons</taxon>
        <taxon>Gunneridae</taxon>
        <taxon>Pentapetalae</taxon>
        <taxon>rosids</taxon>
        <taxon>fabids</taxon>
        <taxon>Malpighiales</taxon>
        <taxon>Salicaceae</taxon>
        <taxon>Saliceae</taxon>
        <taxon>Populus</taxon>
    </lineage>
</organism>
<keyword evidence="2" id="KW-1185">Reference proteome</keyword>
<accession>A0ACC4C264</accession>
<gene>
    <name evidence="1" type="ORF">D5086_011809</name>
</gene>
<evidence type="ECO:0000313" key="2">
    <source>
        <dbReference type="Proteomes" id="UP000309997"/>
    </source>
</evidence>
<protein>
    <submittedName>
        <fullName evidence="1">Uncharacterized protein</fullName>
    </submittedName>
</protein>
<proteinExistence type="predicted"/>
<dbReference type="EMBL" id="RCHU02000006">
    <property type="protein sequence ID" value="KAL3584942.1"/>
    <property type="molecule type" value="Genomic_DNA"/>
</dbReference>
<sequence>MGTKPPGSFWLLVFPRLASSSKDTAAWQSLPPLGALPASLVNSKKVSESKSLKAISIAEQPLCNRVYIFGDVPAAAAHDS</sequence>
<evidence type="ECO:0000313" key="1">
    <source>
        <dbReference type="EMBL" id="KAL3584942.1"/>
    </source>
</evidence>